<protein>
    <recommendedName>
        <fullName evidence="8">Ribonuclease VapC</fullName>
        <shortName evidence="8">RNase VapC</shortName>
        <ecNumber evidence="8">3.1.-.-</ecNumber>
    </recommendedName>
    <alternativeName>
        <fullName evidence="8">Toxin VapC</fullName>
    </alternativeName>
</protein>
<keyword evidence="8" id="KW-0800">Toxin</keyword>
<feature type="domain" description="PIN" evidence="9">
    <location>
        <begin position="2"/>
        <end position="124"/>
    </location>
</feature>
<keyword evidence="4 8" id="KW-0479">Metal-binding</keyword>
<evidence type="ECO:0000256" key="4">
    <source>
        <dbReference type="ARBA" id="ARBA00022723"/>
    </source>
</evidence>
<gene>
    <name evidence="8" type="primary">vapC</name>
    <name evidence="10" type="ORF">GGQ67_004937</name>
</gene>
<dbReference type="CDD" id="cd09871">
    <property type="entry name" value="PIN_MtVapC28-VapC30-like"/>
    <property type="match status" value="1"/>
</dbReference>
<comment type="similarity">
    <text evidence="7 8">Belongs to the PINc/VapC protein family.</text>
</comment>
<dbReference type="InterPro" id="IPR050556">
    <property type="entry name" value="Type_II_TA_system_RNase"/>
</dbReference>
<dbReference type="GO" id="GO:0004540">
    <property type="term" value="F:RNA nuclease activity"/>
    <property type="evidence" value="ECO:0007669"/>
    <property type="project" value="InterPro"/>
</dbReference>
<dbReference type="InterPro" id="IPR022907">
    <property type="entry name" value="VapC_family"/>
</dbReference>
<dbReference type="GO" id="GO:0000287">
    <property type="term" value="F:magnesium ion binding"/>
    <property type="evidence" value="ECO:0007669"/>
    <property type="project" value="UniProtKB-UniRule"/>
</dbReference>
<name>A0A7W6GDT0_9HYPH</name>
<evidence type="ECO:0000259" key="9">
    <source>
        <dbReference type="Pfam" id="PF01850"/>
    </source>
</evidence>
<evidence type="ECO:0000256" key="3">
    <source>
        <dbReference type="ARBA" id="ARBA00022722"/>
    </source>
</evidence>
<comment type="cofactor">
    <cofactor evidence="1 8">
        <name>Mg(2+)</name>
        <dbReference type="ChEBI" id="CHEBI:18420"/>
    </cofactor>
</comment>
<dbReference type="RefSeq" id="WP_183902658.1">
    <property type="nucleotide sequence ID" value="NZ_JACIDW010000038.1"/>
</dbReference>
<accession>A0A7W6GDT0</accession>
<keyword evidence="6 8" id="KW-0460">Magnesium</keyword>
<evidence type="ECO:0000256" key="5">
    <source>
        <dbReference type="ARBA" id="ARBA00022801"/>
    </source>
</evidence>
<dbReference type="PANTHER" id="PTHR33653:SF1">
    <property type="entry name" value="RIBONUCLEASE VAPC2"/>
    <property type="match status" value="1"/>
</dbReference>
<dbReference type="EC" id="3.1.-.-" evidence="8"/>
<keyword evidence="5 8" id="KW-0378">Hydrolase</keyword>
<keyword evidence="11" id="KW-1185">Reference proteome</keyword>
<evidence type="ECO:0000256" key="8">
    <source>
        <dbReference type="HAMAP-Rule" id="MF_00265"/>
    </source>
</evidence>
<organism evidence="10 11">
    <name type="scientific">Rhizobium metallidurans</name>
    <dbReference type="NCBI Taxonomy" id="1265931"/>
    <lineage>
        <taxon>Bacteria</taxon>
        <taxon>Pseudomonadati</taxon>
        <taxon>Pseudomonadota</taxon>
        <taxon>Alphaproteobacteria</taxon>
        <taxon>Hyphomicrobiales</taxon>
        <taxon>Rhizobiaceae</taxon>
        <taxon>Rhizobium/Agrobacterium group</taxon>
        <taxon>Rhizobium</taxon>
    </lineage>
</organism>
<dbReference type="InterPro" id="IPR002716">
    <property type="entry name" value="PIN_dom"/>
</dbReference>
<dbReference type="GO" id="GO:0016787">
    <property type="term" value="F:hydrolase activity"/>
    <property type="evidence" value="ECO:0007669"/>
    <property type="project" value="UniProtKB-KW"/>
</dbReference>
<evidence type="ECO:0000313" key="10">
    <source>
        <dbReference type="EMBL" id="MBB3967239.1"/>
    </source>
</evidence>
<proteinExistence type="inferred from homology"/>
<dbReference type="SUPFAM" id="SSF88723">
    <property type="entry name" value="PIN domain-like"/>
    <property type="match status" value="1"/>
</dbReference>
<evidence type="ECO:0000256" key="7">
    <source>
        <dbReference type="ARBA" id="ARBA00038093"/>
    </source>
</evidence>
<keyword evidence="3 8" id="KW-0540">Nuclease</keyword>
<reference evidence="10 11" key="1">
    <citation type="submission" date="2020-08" db="EMBL/GenBank/DDBJ databases">
        <title>Genomic Encyclopedia of Type Strains, Phase IV (KMG-IV): sequencing the most valuable type-strain genomes for metagenomic binning, comparative biology and taxonomic classification.</title>
        <authorList>
            <person name="Goeker M."/>
        </authorList>
    </citation>
    <scope>NUCLEOTIDE SEQUENCE [LARGE SCALE GENOMIC DNA]</scope>
    <source>
        <strain evidence="10 11">DSM 26575</strain>
    </source>
</reference>
<evidence type="ECO:0000256" key="6">
    <source>
        <dbReference type="ARBA" id="ARBA00022842"/>
    </source>
</evidence>
<keyword evidence="2 8" id="KW-1277">Toxin-antitoxin system</keyword>
<dbReference type="InterPro" id="IPR029060">
    <property type="entry name" value="PIN-like_dom_sf"/>
</dbReference>
<feature type="binding site" evidence="8">
    <location>
        <position position="5"/>
    </location>
    <ligand>
        <name>Mg(2+)</name>
        <dbReference type="ChEBI" id="CHEBI:18420"/>
    </ligand>
</feature>
<dbReference type="EMBL" id="JACIDW010000038">
    <property type="protein sequence ID" value="MBB3967239.1"/>
    <property type="molecule type" value="Genomic_DNA"/>
</dbReference>
<dbReference type="PANTHER" id="PTHR33653">
    <property type="entry name" value="RIBONUCLEASE VAPC2"/>
    <property type="match status" value="1"/>
</dbReference>
<dbReference type="HAMAP" id="MF_00265">
    <property type="entry name" value="VapC_Nob1"/>
    <property type="match status" value="1"/>
</dbReference>
<comment type="caution">
    <text evidence="10">The sequence shown here is derived from an EMBL/GenBank/DDBJ whole genome shotgun (WGS) entry which is preliminary data.</text>
</comment>
<dbReference type="Pfam" id="PF01850">
    <property type="entry name" value="PIN"/>
    <property type="match status" value="1"/>
</dbReference>
<evidence type="ECO:0000256" key="1">
    <source>
        <dbReference type="ARBA" id="ARBA00001946"/>
    </source>
</evidence>
<dbReference type="Gene3D" id="3.40.50.1010">
    <property type="entry name" value="5'-nuclease"/>
    <property type="match status" value="1"/>
</dbReference>
<evidence type="ECO:0000256" key="2">
    <source>
        <dbReference type="ARBA" id="ARBA00022649"/>
    </source>
</evidence>
<comment type="function">
    <text evidence="8">Toxic component of a toxin-antitoxin (TA) system. An RNase.</text>
</comment>
<dbReference type="AlphaFoldDB" id="A0A7W6GDT0"/>
<evidence type="ECO:0000313" key="11">
    <source>
        <dbReference type="Proteomes" id="UP000582090"/>
    </source>
</evidence>
<feature type="binding site" evidence="8">
    <location>
        <position position="99"/>
    </location>
    <ligand>
        <name>Mg(2+)</name>
        <dbReference type="ChEBI" id="CHEBI:18420"/>
    </ligand>
</feature>
<dbReference type="Proteomes" id="UP000582090">
    <property type="component" value="Unassembled WGS sequence"/>
</dbReference>
<sequence>MIAVDTSVIIAIAADEPEAEVFRPLVGREPVIIGWPTLLEVRMVLTGKGFASAARMIKQFAETPNVTIVAFDEKHYRAAEDAFERFGRGRHPAALNMGDCFSYAVSTIAKAPLLFKGHDFGRTDLKFHPASSMQ</sequence>
<dbReference type="GO" id="GO:0090729">
    <property type="term" value="F:toxin activity"/>
    <property type="evidence" value="ECO:0007669"/>
    <property type="project" value="UniProtKB-KW"/>
</dbReference>